<dbReference type="Pfam" id="PF08659">
    <property type="entry name" value="KR"/>
    <property type="match status" value="2"/>
</dbReference>
<dbReference type="Pfam" id="PF02801">
    <property type="entry name" value="Ketoacyl-synt_C"/>
    <property type="match status" value="3"/>
</dbReference>
<evidence type="ECO:0000256" key="7">
    <source>
        <dbReference type="ARBA" id="ARBA00022737"/>
    </source>
</evidence>
<dbReference type="SMART" id="SM01294">
    <property type="entry name" value="PKS_PP_betabranch"/>
    <property type="match status" value="1"/>
</dbReference>
<dbReference type="SUPFAM" id="SSF53335">
    <property type="entry name" value="S-adenosyl-L-methionine-dependent methyltransferases"/>
    <property type="match status" value="1"/>
</dbReference>
<dbReference type="Gene3D" id="3.40.50.150">
    <property type="entry name" value="Vaccinia Virus protein VP39"/>
    <property type="match status" value="1"/>
</dbReference>
<dbReference type="Pfam" id="PF08242">
    <property type="entry name" value="Methyltransf_12"/>
    <property type="match status" value="1"/>
</dbReference>
<dbReference type="SUPFAM" id="SSF51735">
    <property type="entry name" value="NAD(P)-binding Rossmann-fold domains"/>
    <property type="match status" value="3"/>
</dbReference>
<dbReference type="PROSITE" id="PS52004">
    <property type="entry name" value="KS3_2"/>
    <property type="match status" value="3"/>
</dbReference>
<dbReference type="Gene3D" id="3.10.129.110">
    <property type="entry name" value="Polyketide synthase dehydratase"/>
    <property type="match status" value="1"/>
</dbReference>
<feature type="domain" description="Ketosynthase family 3 (KS3)" evidence="12">
    <location>
        <begin position="3183"/>
        <end position="3609"/>
    </location>
</feature>
<dbReference type="SMART" id="SM00825">
    <property type="entry name" value="PKS_KS"/>
    <property type="match status" value="3"/>
</dbReference>
<reference evidence="14 15" key="1">
    <citation type="submission" date="2020-07" db="EMBL/GenBank/DDBJ databases">
        <title>MOT database genomes.</title>
        <authorList>
            <person name="Joseph S."/>
            <person name="Aduse-Opoku J."/>
            <person name="Hashim A."/>
            <person name="Wade W."/>
            <person name="Curtis M."/>
        </authorList>
    </citation>
    <scope>NUCLEOTIDE SEQUENCE [LARGE SCALE GENOMIC DNA]</scope>
    <source>
        <strain evidence="14 15">WMus004</strain>
    </source>
</reference>
<dbReference type="InterPro" id="IPR050091">
    <property type="entry name" value="PKS_NRPS_Biosynth_Enz"/>
</dbReference>
<dbReference type="GO" id="GO:0004315">
    <property type="term" value="F:3-oxoacyl-[acyl-carrier-protein] synthase activity"/>
    <property type="evidence" value="ECO:0007669"/>
    <property type="project" value="InterPro"/>
</dbReference>
<feature type="active site" description="Proton donor; for dehydratase activity" evidence="9">
    <location>
        <position position="1333"/>
    </location>
</feature>
<dbReference type="InterPro" id="IPR029058">
    <property type="entry name" value="AB_hydrolase_fold"/>
</dbReference>
<dbReference type="Pfam" id="PF16197">
    <property type="entry name" value="KAsynt_C_assoc"/>
    <property type="match status" value="1"/>
</dbReference>
<dbReference type="SUPFAM" id="SSF53474">
    <property type="entry name" value="alpha/beta-Hydrolases"/>
    <property type="match status" value="2"/>
</dbReference>
<dbReference type="GO" id="GO:0071770">
    <property type="term" value="P:DIM/DIP cell wall layer assembly"/>
    <property type="evidence" value="ECO:0007669"/>
    <property type="project" value="TreeGrafter"/>
</dbReference>
<dbReference type="InterPro" id="IPR009081">
    <property type="entry name" value="PP-bd_ACP"/>
</dbReference>
<feature type="compositionally biased region" description="Polar residues" evidence="10">
    <location>
        <begin position="2323"/>
        <end position="2332"/>
    </location>
</feature>
<keyword evidence="8" id="KW-0511">Multifunctional enzyme</keyword>
<dbReference type="PROSITE" id="PS52019">
    <property type="entry name" value="PKS_MFAS_DH"/>
    <property type="match status" value="1"/>
</dbReference>
<dbReference type="GO" id="GO:0006633">
    <property type="term" value="P:fatty acid biosynthetic process"/>
    <property type="evidence" value="ECO:0007669"/>
    <property type="project" value="InterPro"/>
</dbReference>
<dbReference type="PANTHER" id="PTHR43775:SF37">
    <property type="entry name" value="SI:DKEY-61P9.11"/>
    <property type="match status" value="1"/>
</dbReference>
<evidence type="ECO:0000256" key="3">
    <source>
        <dbReference type="ARBA" id="ARBA00022450"/>
    </source>
</evidence>
<comment type="subcellular location">
    <subcellularLocation>
        <location evidence="1">Cytoplasm</location>
    </subcellularLocation>
</comment>
<dbReference type="Proteomes" id="UP000572528">
    <property type="component" value="Unassembled WGS sequence"/>
</dbReference>
<sequence>MLIGGFEERPETEHAFVELPRPDLTGNEPHLESCVRSWAEALRWAPSGQNLTNTVVVLDSGRMTAEESLLCATALVRALADLNSVAEARIVWACSGADWQVRCSATAAFGQVVSLEEAGLAWTSVGIDECDSTEVTRISLSEAWLNSPGSAEVRYVNGQRLVKVVERSSAPERSPEATLRTASTWLVSGGAGGLGRLVAKELAGRWAGRLVLLGRRPMDHGISDFCQELEDLGGQACYLSADLTDPTAVTAAVHEGVRRFGPLENVLHLAGISSGGLVRGINREELLAGWAAKVAGANCLDEATREQPLDRFVMFSSSSAYLGAPGQAAYAAASRGLCEFARLRNARVRAGHGSGRSQAIVWPVWEDGGMTLEDWGRAHLTTVTGLAPLPSRAGLDALELVLSSDCVDAFPVVGDLPRFRDFLRSHLCEDGIQPAPVSIAAAPLCEVNGHVAPSRAPVGAEHAVMWLTALVEQTARFPRGSVDPDIPFDVLGIDSLMVRRLGVAMEARLGPQPTSQFYEHRTIRELAGKLAADYPEAFGSAPAQPLSGTDVRPAQESHASVREDIAIIGMAGVFPGARDVDELWDKLFAGQDLVTPVPKERWDNERWYSKRPATPGRTNGKWGGFLEGVAEFDPLFFEISPREAELLDPQERLFLQTAWHAMEDAALSPRMLRNSAEIDGEHRVGVFVGVTSGQYQLLGMEQWAKGNMVSPTSSYWSVANRVSYFLDLNGPSMTIDSACSSSLVALHEACESIHRGESLVAITGAVNLSLHPAKYVALSQSRFLSSDGRCRAFGEGGDGYVPGEGAVAFVLKPISAARRDGDPVRAVIRSTAVNHGGRTNGYTVPGPLAQGAVVARALDAASVDPASISYVEAHGTGTALGDPIEIEGLERAFGTDMVPGGCAIGSVKSNIGHLEAAAGAAGVVKCVLQMQHHTLVPTLHCEPANRNIDWEHSRFRVQRAVEPWQPVNGGTLLATVSSFGAGGTNASLVLESFEDDDEVLSPMLRGSSVVLISARTSDDLRRYARRIREHLDRKTPAPRLVDIAWTLAAGREHLPTRVALRAATNGELRSRLVWLEENGVPDAAYQLDAFEADHRAKAVADWLDGGVVDLQVLFGERCGGRRIHLPGYPFQRDSYWVGEGVPLEEANEVSQTWGEGVPVVVHPDDPVVSQHVVNGRSVVPGVAHVLAMVGAKAIGGWSVEGVRLLRPLLVDRGQSTHAVVASEPGGRVRVLSHHGDSVTVHSTGKVVLAEGLNDIGLGGVESAGTRCTLRVDPASVYAEAASHGLALGPDYQRMTGLWVSPSGDEAVATVAVPADLERDASEGSSWRPAPALDSMLHPLLALAHAESVPRVPQSIERITLYRWPAREAFVHARLRSRRHPGRSALCDVTVHDEQGLCIMVRGLLAVPVPGTTSHDGGDREVVPQTPLGKSSGTIPCLAPVWVMPGEPSAASPILGGAFVLRSEEDFGLGDALLKVHHESAPGALLTVDPADLPDPEQLLQLLVVARPGDTVYLISGMSRRRYSADDPADAMLVQRHTVLLMTRLCQALTAMPDRARGVRVTIVTNDVQQLGEETAWNPFAGGLLGLTHVAAAELPGVFFTAVDVCAADLSGPEQVIAVATTVSQLCPDTSGQELALRTGVVVRKDHVGATLPMPLSARDVLGLGGKYLVIGGAGGLGMAVAQMLVTECSAHVHLVGRRSREELPAEVVSAIDSSPQLHYLQGDVTSESDMRRAALWAAGPDGQLDGVVHAAFVMGDRVLAGLDEERLFEVLAPKIAGSVSLCRALWDLEVNQLIFFSSAISFTGARGQGAYAAASSFMDAYGRYVASRWGRRVTILDWGFWEETGAVATDGYRARMAEQGVVGLSTEKGLGAFATVTGSRLVQVAPFQADSIQENLHLADRSDGFCVEGLREDIQRLQRDSAPLGDSEMLDEMEQVANHALVARTDLLGIPMGGEDPESIAQRLSVVSARRPLLDALLDMLLRRGFVESDGHGTLRPTARGQECRHAAESIPSMILSLRGRYPETQGFSELIDRSTSSIISVLGGAMRGNEVLFPRGSDHLVASVYQGSRRSDYFNSVVYEAVRSLVIRADRPLRIVEVGAGTGGTTDRLLAGLVEHAAKVERYDVTDISPTLVRSASVRYEGHAVSVRTGVLDIEKPPSEQGYDRGSYDVVVATNVFHATRDMVATLTHAADFLRPGGVLLVNEVTRARDFLTLVFGLAEGWWLAQDSHLRIPHSPLLSPGAWRLAATLAGFEHVEIVGAPGDESSNEQMVLLAERNSWTNADQSAELVGVSAPRVSDQGALPITPQGQVPANHDPSLASAPDQSAPGTVSDSLVDRLGTVYESVLGLRGEKIDPDQRLSAYGCDSVASLEVLDRLEQDMGAVPSELVLEATTLTELATKLSAVVTVADGNRFKGAADRVAAVPLKALPAACEVHEQHVGRDSDSPSRTYLQAGSRELNAQPPCSEVAIVGMSGRYPGAKGLDEWWDHLRAGRRSIGEVPPSRWDRAVLRDQISTRWGAFLDDVDHFDSLLFGISPREAVMMDPQARLFLQSVWELLDNAGYPRSRVNAVSHACRGVGVGTFVGSMYNPYELLAAEEWGRGHPVLASSGSWTIANRVSFAFGLDGPSIAVDSACSSSATAIHLACQSLRQGECGMAIVGGVNLILHPGHHLGLAQGGMLSAGGRPLPFSSAADGMVTAEGVGALLLRPLEDAIRDGDRILGCVLTSTSTSSGVRESFLSPHSSTVTEQLRATLRLAGLEPSDIDYVEAQAMGFPAGDAAEAEALRSVIGAAASTTCRVGTMKGLVGHLEAASGVAQVSKVLLQMRHSTIVSSVGASDPFGDDPDLGLRVITEEESWSGSAGHRRIALIDSFGAGGANTQIVIGEAPQRPLTPTTSAKVGNLPFLLSARRSIQLIEVARRLVAVVGGPRSVDLRPQDVAYTLMEGREPLSHRVAVVAADLEELATILRVWLEEPDREIPGLWSSAAPERSSAAGSPAERAAAVWVRGGTPRWASLEVERAQLTELSSYPFAPVRHWFSTTTARIPSPDIQNPTEENGLVSNKNAVPPIAPSGEEFEETGRRSTEVREALANVLQVEASEIEDGDPISDYGLDSVSVVALMDLLRSKHGAQVTASDFYEVRTVADLVRLVTRRAAEPEQALTERPLHPTVAEQNLRQLDAPADADAVAIIGMSARLPGAATADEYWRATLAGRVETRPFPEWRHGLSSKDDTTRIAHRGNFIDGIDEFDPGFFGISPREARLMDPQHRLFLQTAWHAVEDAGYDPGQLAASTTGIFVGVAGNEYGQILQSLGSENDGQLVTGNVHSVLANRVSFLLDLRGPSEPVDTACSSSLVAVHRAVRAIRSGECTMAIAGGVNVLLTDAGFDAFAASGMLSEDGRCRTFDSRADGYVRGEGVGAVLLKPLSAALADGDHIRAVIRGTAVGHGGRATSLSAPEPASQADVIVRAWQEAGGQEGPQYVEAHGTGTRLGDPVEVSGLAMAFEQLCDSGFHIRRCGLSTGKTGIGHLETAAGIAGLVRAVLALEHRIIPPLSGLHQPNELIDLTQTLFALVTSPQAWDVPTGPGGLAQPRRAGVSSFGFGGVNAHVALEEAPEAPAPSKGPMGPSDHVAVLSANDEFSLRHMTEALVEWMGPLGPGQDLTLRDVTFTLQDGRPERQHRLAAVAQDVPDLVRRLSGWLKGDAHEAVYHGIAEPRDRQQVSTKRDASELPTSQFLAERWVRGELIDWEAGRGAPGHRVRLPGYPFATHSYWLTPEEQSRQAPVPSGTTVDPVPCPDASPVTPSTTKAITVQPASGGIGKRTALVRSFRGIVAHHLETPSEVIDEYQDLRALGVDSIAGLRIMQAVQAKYGEGIPMLSIIEHPTIGQFVDKVLLPLDEDSATLRPDPQDDPIEYTRSHDQSPAPVFRLCAGSRPEAPPLFCLPGETGELSWALALIDEERDRMTNAGTVFGIESSSFRSGDGDSGRSLAERTSECVRAIKAEVGQEPIRLMAAGRGAVLGIEVARLLSDSDSLIQDLVLVEPLLELEPTGSPDSDWFEVARGLGRAWQVELTNSADGASAAQREAVVAVLARGRSGMDAETVELWLERSTAECRGLRSALTVWDRSPLVYAASKVSIWGNSDVCDRLIVPPPIEQAAPRTSLVHPAESTVSVVPINRQGGQDASFWCHSLLGDVSYALHLSRNLGVDHPLFGLEQFHLDGSAQTYSRVEQLAAAHIAAIREEDSSGPYILGGYSMGGIIAFETARQLIHAGSQISSLVLIDPIMPNTPAWQAIETQNIEGYDFELVALVLVANALGERWEVEQSISHEQLTGQDTRSRIDEVTRHLRQGSAKPRSAEEIRRLVEANHRVITRNNAALENYVPHALGIDVPTLFLRASKGQVGPDNPNQLPIVGRLHDDLSNGFAAYVGSVLSIKDVDADHFTICDQKHISKVASLIQDFWRS</sequence>
<proteinExistence type="predicted"/>
<comment type="caution">
    <text evidence="14">The sequence shown here is derived from an EMBL/GenBank/DDBJ whole genome shotgun (WGS) entry which is preliminary data.</text>
</comment>
<dbReference type="InterPro" id="IPR054514">
    <property type="entry name" value="RhiE-like_linker"/>
</dbReference>
<dbReference type="InterPro" id="IPR049900">
    <property type="entry name" value="PKS_mFAS_DH"/>
</dbReference>
<dbReference type="InterPro" id="IPR036736">
    <property type="entry name" value="ACP-like_sf"/>
</dbReference>
<evidence type="ECO:0000256" key="10">
    <source>
        <dbReference type="SAM" id="MobiDB-lite"/>
    </source>
</evidence>
<feature type="domain" description="Carrier" evidence="11">
    <location>
        <begin position="3076"/>
        <end position="3153"/>
    </location>
</feature>
<dbReference type="Pfam" id="PF22336">
    <property type="entry name" value="RhiE-like_linker"/>
    <property type="match status" value="2"/>
</dbReference>
<dbReference type="CDD" id="cd02440">
    <property type="entry name" value="AdoMet_MTases"/>
    <property type="match status" value="1"/>
</dbReference>
<comment type="pathway">
    <text evidence="2">Antibiotic biosynthesis.</text>
</comment>
<evidence type="ECO:0000313" key="15">
    <source>
        <dbReference type="Proteomes" id="UP000572528"/>
    </source>
</evidence>
<dbReference type="SUPFAM" id="SSF53901">
    <property type="entry name" value="Thiolase-like"/>
    <property type="match status" value="3"/>
</dbReference>
<dbReference type="InterPro" id="IPR032821">
    <property type="entry name" value="PKS_assoc"/>
</dbReference>
<dbReference type="SMART" id="SM00823">
    <property type="entry name" value="PKS_PP"/>
    <property type="match status" value="4"/>
</dbReference>
<dbReference type="SMART" id="SM00826">
    <property type="entry name" value="PKS_DH"/>
    <property type="match status" value="1"/>
</dbReference>
<feature type="compositionally biased region" description="Polar residues" evidence="10">
    <location>
        <begin position="3054"/>
        <end position="3063"/>
    </location>
</feature>
<dbReference type="GO" id="GO:0004312">
    <property type="term" value="F:fatty acid synthase activity"/>
    <property type="evidence" value="ECO:0007669"/>
    <property type="project" value="TreeGrafter"/>
</dbReference>
<dbReference type="SUPFAM" id="SSF47336">
    <property type="entry name" value="ACP-like"/>
    <property type="match status" value="4"/>
</dbReference>
<dbReference type="InterPro" id="IPR057326">
    <property type="entry name" value="KR_dom"/>
</dbReference>
<dbReference type="GO" id="GO:0005737">
    <property type="term" value="C:cytoplasm"/>
    <property type="evidence" value="ECO:0007669"/>
    <property type="project" value="UniProtKB-SubCell"/>
</dbReference>
<dbReference type="Pfam" id="PF14765">
    <property type="entry name" value="PS-DH"/>
    <property type="match status" value="1"/>
</dbReference>
<evidence type="ECO:0000256" key="5">
    <source>
        <dbReference type="ARBA" id="ARBA00022553"/>
    </source>
</evidence>
<keyword evidence="5" id="KW-0597">Phosphoprotein</keyword>
<evidence type="ECO:0000256" key="4">
    <source>
        <dbReference type="ARBA" id="ARBA00022490"/>
    </source>
</evidence>
<name>A0A853EHK2_9ACTO</name>
<feature type="domain" description="Ketosynthase family 3 (KS3)" evidence="12">
    <location>
        <begin position="562"/>
        <end position="992"/>
    </location>
</feature>
<dbReference type="Pfam" id="PF00550">
    <property type="entry name" value="PP-binding"/>
    <property type="match status" value="4"/>
</dbReference>
<keyword evidence="3" id="KW-0596">Phosphopantetheine</keyword>
<evidence type="ECO:0000259" key="13">
    <source>
        <dbReference type="PROSITE" id="PS52019"/>
    </source>
</evidence>
<dbReference type="Gene3D" id="3.40.50.1820">
    <property type="entry name" value="alpha/beta hydrolase"/>
    <property type="match status" value="2"/>
</dbReference>
<dbReference type="InterPro" id="IPR014031">
    <property type="entry name" value="Ketoacyl_synth_C"/>
</dbReference>
<organism evidence="14 15">
    <name type="scientific">Actinomyces bowdenii</name>
    <dbReference type="NCBI Taxonomy" id="131109"/>
    <lineage>
        <taxon>Bacteria</taxon>
        <taxon>Bacillati</taxon>
        <taxon>Actinomycetota</taxon>
        <taxon>Actinomycetes</taxon>
        <taxon>Actinomycetales</taxon>
        <taxon>Actinomycetaceae</taxon>
        <taxon>Actinomyces</taxon>
    </lineage>
</organism>
<dbReference type="PROSITE" id="PS50075">
    <property type="entry name" value="CARRIER"/>
    <property type="match status" value="3"/>
</dbReference>
<dbReference type="Pfam" id="PF00109">
    <property type="entry name" value="ketoacyl-synt"/>
    <property type="match status" value="3"/>
</dbReference>
<keyword evidence="7" id="KW-0677">Repeat</keyword>
<dbReference type="InterPro" id="IPR020841">
    <property type="entry name" value="PKS_Beta-ketoAc_synthase_dom"/>
</dbReference>
<feature type="region of interest" description="Disordered" evidence="10">
    <location>
        <begin position="2301"/>
        <end position="2332"/>
    </location>
</feature>
<dbReference type="EMBL" id="JACBXV010000003">
    <property type="protein sequence ID" value="NYS68050.1"/>
    <property type="molecule type" value="Genomic_DNA"/>
</dbReference>
<dbReference type="Gene3D" id="3.40.50.720">
    <property type="entry name" value="NAD(P)-binding Rossmann-like Domain"/>
    <property type="match status" value="2"/>
</dbReference>
<dbReference type="Gene3D" id="1.10.1240.100">
    <property type="match status" value="3"/>
</dbReference>
<dbReference type="FunFam" id="3.40.47.10:FF:000019">
    <property type="entry name" value="Polyketide synthase type I"/>
    <property type="match status" value="1"/>
</dbReference>
<evidence type="ECO:0000259" key="11">
    <source>
        <dbReference type="PROSITE" id="PS50075"/>
    </source>
</evidence>
<dbReference type="GO" id="GO:0005886">
    <property type="term" value="C:plasma membrane"/>
    <property type="evidence" value="ECO:0007669"/>
    <property type="project" value="TreeGrafter"/>
</dbReference>
<gene>
    <name evidence="14" type="ORF">HZZ05_00580</name>
</gene>
<feature type="domain" description="PKS/mFAS DH" evidence="13">
    <location>
        <begin position="1134"/>
        <end position="1414"/>
    </location>
</feature>
<dbReference type="CDD" id="cd08953">
    <property type="entry name" value="KR_2_SDR_x"/>
    <property type="match status" value="2"/>
</dbReference>
<dbReference type="SMART" id="SM00822">
    <property type="entry name" value="PKS_KR"/>
    <property type="match status" value="2"/>
</dbReference>
<protein>
    <submittedName>
        <fullName evidence="14">SDR family NAD(P)-dependent oxidoreductase</fullName>
    </submittedName>
</protein>
<dbReference type="InterPro" id="IPR029063">
    <property type="entry name" value="SAM-dependent_MTases_sf"/>
</dbReference>
<feature type="domain" description="Ketosynthase family 3 (KS3)" evidence="12">
    <location>
        <begin position="2465"/>
        <end position="2885"/>
    </location>
</feature>
<evidence type="ECO:0000256" key="2">
    <source>
        <dbReference type="ARBA" id="ARBA00004792"/>
    </source>
</evidence>
<feature type="domain" description="Carrier" evidence="11">
    <location>
        <begin position="2333"/>
        <end position="2406"/>
    </location>
</feature>
<evidence type="ECO:0000256" key="8">
    <source>
        <dbReference type="ARBA" id="ARBA00023268"/>
    </source>
</evidence>
<evidence type="ECO:0000256" key="6">
    <source>
        <dbReference type="ARBA" id="ARBA00022679"/>
    </source>
</evidence>
<dbReference type="Pfam" id="PF00975">
    <property type="entry name" value="Thioesterase"/>
    <property type="match status" value="1"/>
</dbReference>
<dbReference type="InterPro" id="IPR016039">
    <property type="entry name" value="Thiolase-like"/>
</dbReference>
<dbReference type="PROSITE" id="PS00606">
    <property type="entry name" value="KS3_1"/>
    <property type="match status" value="3"/>
</dbReference>
<dbReference type="CDD" id="cd00833">
    <property type="entry name" value="PKS"/>
    <property type="match status" value="3"/>
</dbReference>
<dbReference type="InterPro" id="IPR013968">
    <property type="entry name" value="PKS_KR"/>
</dbReference>
<feature type="region of interest" description="Disordered" evidence="10">
    <location>
        <begin position="3054"/>
        <end position="3079"/>
    </location>
</feature>
<dbReference type="InterPro" id="IPR036291">
    <property type="entry name" value="NAD(P)-bd_dom_sf"/>
</dbReference>
<dbReference type="InterPro" id="IPR020806">
    <property type="entry name" value="PKS_PP-bd"/>
</dbReference>
<keyword evidence="6" id="KW-0808">Transferase</keyword>
<accession>A0A853EHK2</accession>
<evidence type="ECO:0000256" key="1">
    <source>
        <dbReference type="ARBA" id="ARBA00004496"/>
    </source>
</evidence>
<feature type="region of interest" description="N-terminal hotdog fold" evidence="9">
    <location>
        <begin position="1134"/>
        <end position="1253"/>
    </location>
</feature>
<evidence type="ECO:0000313" key="14">
    <source>
        <dbReference type="EMBL" id="NYS68050.1"/>
    </source>
</evidence>
<dbReference type="InterPro" id="IPR013217">
    <property type="entry name" value="Methyltransf_12"/>
</dbReference>
<evidence type="ECO:0000259" key="12">
    <source>
        <dbReference type="PROSITE" id="PS52004"/>
    </source>
</evidence>
<dbReference type="PANTHER" id="PTHR43775">
    <property type="entry name" value="FATTY ACID SYNTHASE"/>
    <property type="match status" value="1"/>
</dbReference>
<dbReference type="SMART" id="SM00824">
    <property type="entry name" value="PKS_TE"/>
    <property type="match status" value="1"/>
</dbReference>
<feature type="domain" description="Carrier" evidence="11">
    <location>
        <begin position="3815"/>
        <end position="3892"/>
    </location>
</feature>
<dbReference type="GO" id="GO:0031177">
    <property type="term" value="F:phosphopantetheine binding"/>
    <property type="evidence" value="ECO:0007669"/>
    <property type="project" value="InterPro"/>
</dbReference>
<dbReference type="InterPro" id="IPR020807">
    <property type="entry name" value="PKS_DH"/>
</dbReference>
<dbReference type="RefSeq" id="WP_179899399.1">
    <property type="nucleotide sequence ID" value="NZ_JACBXV010000003.1"/>
</dbReference>
<feature type="region of interest" description="C-terminal hotdog fold" evidence="9">
    <location>
        <begin position="1268"/>
        <end position="1414"/>
    </location>
</feature>
<dbReference type="Gene3D" id="1.10.1200.10">
    <property type="entry name" value="ACP-like"/>
    <property type="match status" value="4"/>
</dbReference>
<keyword evidence="4" id="KW-0963">Cytoplasm</keyword>
<dbReference type="Gene3D" id="3.40.47.10">
    <property type="match status" value="3"/>
</dbReference>
<feature type="active site" description="Proton acceptor; for dehydratase activity" evidence="9">
    <location>
        <position position="1171"/>
    </location>
</feature>
<evidence type="ECO:0000256" key="9">
    <source>
        <dbReference type="PROSITE-ProRule" id="PRU01363"/>
    </source>
</evidence>
<dbReference type="InterPro" id="IPR020802">
    <property type="entry name" value="TesA-like"/>
</dbReference>
<dbReference type="InterPro" id="IPR001031">
    <property type="entry name" value="Thioesterase"/>
</dbReference>
<dbReference type="InterPro" id="IPR014030">
    <property type="entry name" value="Ketoacyl_synth_N"/>
</dbReference>
<dbReference type="InterPro" id="IPR049551">
    <property type="entry name" value="PKS_DH_C"/>
</dbReference>
<dbReference type="InterPro" id="IPR042104">
    <property type="entry name" value="PKS_dehydratase_sf"/>
</dbReference>
<dbReference type="InterPro" id="IPR018201">
    <property type="entry name" value="Ketoacyl_synth_AS"/>
</dbReference>